<dbReference type="PROSITE" id="PS50016">
    <property type="entry name" value="ZF_PHD_2"/>
    <property type="match status" value="1"/>
</dbReference>
<dbReference type="SUPFAM" id="SSF57903">
    <property type="entry name" value="FYVE/PHD zinc finger"/>
    <property type="match status" value="1"/>
</dbReference>
<evidence type="ECO:0000256" key="5">
    <source>
        <dbReference type="ARBA" id="ARBA00022833"/>
    </source>
</evidence>
<feature type="binding site" evidence="9">
    <location>
        <position position="315"/>
    </location>
    <ligand>
        <name>Zn(2+)</name>
        <dbReference type="ChEBI" id="CHEBI:29105"/>
        <label>2</label>
    </ligand>
</feature>
<dbReference type="SMART" id="SM00249">
    <property type="entry name" value="PHD"/>
    <property type="match status" value="1"/>
</dbReference>
<reference evidence="14" key="1">
    <citation type="journal article" date="2021" name="Open Biol.">
        <title>Shared evolutionary footprints suggest mitochondrial oxidative damage underlies multiple complex I losses in fungi.</title>
        <authorList>
            <person name="Schikora-Tamarit M.A."/>
            <person name="Marcet-Houben M."/>
            <person name="Nosek J."/>
            <person name="Gabaldon T."/>
        </authorList>
    </citation>
    <scope>NUCLEOTIDE SEQUENCE</scope>
    <source>
        <strain evidence="14">CBS2887</strain>
    </source>
</reference>
<dbReference type="InterPro" id="IPR019786">
    <property type="entry name" value="Zinc_finger_PHD-type_CS"/>
</dbReference>
<name>A0A9P8Q0J5_WICPI</name>
<keyword evidence="15" id="KW-1185">Reference proteome</keyword>
<dbReference type="PANTHER" id="PTHR10333:SF42">
    <property type="entry name" value="INHIBITOR OF GROWTH PROTEIN 5"/>
    <property type="match status" value="1"/>
</dbReference>
<feature type="compositionally biased region" description="Polar residues" evidence="12">
    <location>
        <begin position="173"/>
        <end position="190"/>
    </location>
</feature>
<dbReference type="OrthoDB" id="5411773at2759"/>
<feature type="site" description="Histone H3K4me3 binding" evidence="8">
    <location>
        <position position="316"/>
    </location>
</feature>
<evidence type="ECO:0000256" key="2">
    <source>
        <dbReference type="ARBA" id="ARBA00010210"/>
    </source>
</evidence>
<keyword evidence="4 10" id="KW-0863">Zinc-finger</keyword>
<dbReference type="InterPro" id="IPR011011">
    <property type="entry name" value="Znf_FYVE_PHD"/>
</dbReference>
<feature type="site" description="Histone H3K4me3 binding" evidence="8">
    <location>
        <position position="312"/>
    </location>
</feature>
<evidence type="ECO:0000256" key="6">
    <source>
        <dbReference type="ARBA" id="ARBA00022853"/>
    </source>
</evidence>
<dbReference type="GO" id="GO:0000785">
    <property type="term" value="C:chromatin"/>
    <property type="evidence" value="ECO:0007669"/>
    <property type="project" value="UniProtKB-ARBA"/>
</dbReference>
<feature type="binding site" evidence="9">
    <location>
        <position position="343"/>
    </location>
    <ligand>
        <name>Zn(2+)</name>
        <dbReference type="ChEBI" id="CHEBI:29105"/>
        <label>2</label>
    </ligand>
</feature>
<accession>A0A9P8Q0J5</accession>
<feature type="compositionally biased region" description="Basic and acidic residues" evidence="12">
    <location>
        <begin position="277"/>
        <end position="292"/>
    </location>
</feature>
<evidence type="ECO:0000313" key="14">
    <source>
        <dbReference type="EMBL" id="KAH3681958.1"/>
    </source>
</evidence>
<evidence type="ECO:0000256" key="7">
    <source>
        <dbReference type="ARBA" id="ARBA00023242"/>
    </source>
</evidence>
<evidence type="ECO:0000313" key="15">
    <source>
        <dbReference type="Proteomes" id="UP000774326"/>
    </source>
</evidence>
<dbReference type="InterPro" id="IPR028651">
    <property type="entry name" value="ING_fam"/>
</dbReference>
<sequence>MSIELETDQQPPEFDVRASFVTIVDHLPCEITRKLWFIQELNQQYDKQHIELCKRLNSMNRHRKLLSGVKAQDIPDSYKAEVDKIQQLRSRLRQLRIEGLTQSESLMETFRSAKRHVIAQKEQLEHELKLYDDELAAKEAQRLKELKEAQEKEKAAKQALRKKRRIMDELSITGDTTSGNQPEQISSSPVKRTRRKRNETPEPTQQSKEPDQPSQISIRLRIKRPTSDIEHDTTKSSKESTVKLATRKRESRTQTKTTGTGNSNSKKKSTKKPTKQQQKETTKQESEEEAERSSDDENLLYCVCNKPSRGKMVGCDNDDCTKGWFHYSCVGVKNLKEDSAWFCPECCKLKGIKYNPRGITEV</sequence>
<dbReference type="InterPro" id="IPR013083">
    <property type="entry name" value="Znf_RING/FYVE/PHD"/>
</dbReference>
<feature type="domain" description="PHD-type" evidence="13">
    <location>
        <begin position="299"/>
        <end position="349"/>
    </location>
</feature>
<dbReference type="PANTHER" id="PTHR10333">
    <property type="entry name" value="INHIBITOR OF GROWTH PROTEIN"/>
    <property type="match status" value="1"/>
</dbReference>
<keyword evidence="6" id="KW-0156">Chromatin regulator</keyword>
<evidence type="ECO:0000256" key="4">
    <source>
        <dbReference type="ARBA" id="ARBA00022771"/>
    </source>
</evidence>
<evidence type="ECO:0000256" key="12">
    <source>
        <dbReference type="SAM" id="MobiDB-lite"/>
    </source>
</evidence>
<evidence type="ECO:0000256" key="11">
    <source>
        <dbReference type="SAM" id="Coils"/>
    </source>
</evidence>
<evidence type="ECO:0000256" key="3">
    <source>
        <dbReference type="ARBA" id="ARBA00022723"/>
    </source>
</evidence>
<dbReference type="EMBL" id="JAEUBG010004137">
    <property type="protein sequence ID" value="KAH3681958.1"/>
    <property type="molecule type" value="Genomic_DNA"/>
</dbReference>
<dbReference type="Proteomes" id="UP000774326">
    <property type="component" value="Unassembled WGS sequence"/>
</dbReference>
<feature type="region of interest" description="Disordered" evidence="12">
    <location>
        <begin position="170"/>
        <end position="292"/>
    </location>
</feature>
<dbReference type="Gene3D" id="3.30.40.10">
    <property type="entry name" value="Zinc/RING finger domain, C3HC4 (zinc finger)"/>
    <property type="match status" value="1"/>
</dbReference>
<evidence type="ECO:0000256" key="1">
    <source>
        <dbReference type="ARBA" id="ARBA00004123"/>
    </source>
</evidence>
<organism evidence="14 15">
    <name type="scientific">Wickerhamomyces pijperi</name>
    <name type="common">Yeast</name>
    <name type="synonym">Pichia pijperi</name>
    <dbReference type="NCBI Taxonomy" id="599730"/>
    <lineage>
        <taxon>Eukaryota</taxon>
        <taxon>Fungi</taxon>
        <taxon>Dikarya</taxon>
        <taxon>Ascomycota</taxon>
        <taxon>Saccharomycotina</taxon>
        <taxon>Saccharomycetes</taxon>
        <taxon>Phaffomycetales</taxon>
        <taxon>Wickerhamomycetaceae</taxon>
        <taxon>Wickerhamomyces</taxon>
    </lineage>
</organism>
<reference evidence="14" key="2">
    <citation type="submission" date="2021-01" db="EMBL/GenBank/DDBJ databases">
        <authorList>
            <person name="Schikora-Tamarit M.A."/>
        </authorList>
    </citation>
    <scope>NUCLEOTIDE SEQUENCE</scope>
    <source>
        <strain evidence="14">CBS2887</strain>
    </source>
</reference>
<dbReference type="InterPro" id="IPR001965">
    <property type="entry name" value="Znf_PHD"/>
</dbReference>
<gene>
    <name evidence="14" type="ORF">WICPIJ_007077</name>
</gene>
<protein>
    <recommendedName>
        <fullName evidence="13">PHD-type domain-containing protein</fullName>
    </recommendedName>
</protein>
<feature type="coiled-coil region" evidence="11">
    <location>
        <begin position="78"/>
        <end position="169"/>
    </location>
</feature>
<comment type="caution">
    <text evidence="14">The sequence shown here is derived from an EMBL/GenBank/DDBJ whole genome shotgun (WGS) entry which is preliminary data.</text>
</comment>
<feature type="site" description="Histone H3K4me3 binding" evidence="8">
    <location>
        <position position="324"/>
    </location>
</feature>
<dbReference type="AlphaFoldDB" id="A0A9P8Q0J5"/>
<dbReference type="InterPro" id="IPR019787">
    <property type="entry name" value="Znf_PHD-finger"/>
</dbReference>
<dbReference type="GO" id="GO:0005634">
    <property type="term" value="C:nucleus"/>
    <property type="evidence" value="ECO:0007669"/>
    <property type="project" value="UniProtKB-SubCell"/>
</dbReference>
<comment type="similarity">
    <text evidence="2">Belongs to the ING family.</text>
</comment>
<feature type="compositionally biased region" description="Low complexity" evidence="12">
    <location>
        <begin position="254"/>
        <end position="264"/>
    </location>
</feature>
<evidence type="ECO:0000256" key="10">
    <source>
        <dbReference type="PROSITE-ProRule" id="PRU00146"/>
    </source>
</evidence>
<feature type="compositionally biased region" description="Basic and acidic residues" evidence="12">
    <location>
        <begin position="225"/>
        <end position="253"/>
    </location>
</feature>
<evidence type="ECO:0000256" key="9">
    <source>
        <dbReference type="PIRSR" id="PIRSR628651-51"/>
    </source>
</evidence>
<keyword evidence="3 9" id="KW-0479">Metal-binding</keyword>
<evidence type="ECO:0000259" key="13">
    <source>
        <dbReference type="PROSITE" id="PS50016"/>
    </source>
</evidence>
<keyword evidence="5 9" id="KW-0862">Zinc</keyword>
<keyword evidence="11" id="KW-0175">Coiled coil</keyword>
<feature type="binding site" evidence="9">
    <location>
        <position position="329"/>
    </location>
    <ligand>
        <name>Zn(2+)</name>
        <dbReference type="ChEBI" id="CHEBI:29105"/>
        <label>1</label>
    </ligand>
</feature>
<feature type="site" description="Histone H3K4me3 binding" evidence="8">
    <location>
        <position position="301"/>
    </location>
</feature>
<feature type="binding site" evidence="9">
    <location>
        <position position="302"/>
    </location>
    <ligand>
        <name>Zn(2+)</name>
        <dbReference type="ChEBI" id="CHEBI:29105"/>
        <label>1</label>
    </ligand>
</feature>
<feature type="compositionally biased region" description="Polar residues" evidence="12">
    <location>
        <begin position="201"/>
        <end position="217"/>
    </location>
</feature>
<dbReference type="GO" id="GO:0006325">
    <property type="term" value="P:chromatin organization"/>
    <property type="evidence" value="ECO:0007669"/>
    <property type="project" value="UniProtKB-KW"/>
</dbReference>
<dbReference type="PROSITE" id="PS01359">
    <property type="entry name" value="ZF_PHD_1"/>
    <property type="match status" value="1"/>
</dbReference>
<feature type="binding site" evidence="9">
    <location>
        <position position="346"/>
    </location>
    <ligand>
        <name>Zn(2+)</name>
        <dbReference type="ChEBI" id="CHEBI:29105"/>
        <label>2</label>
    </ligand>
</feature>
<feature type="binding site" evidence="9">
    <location>
        <position position="304"/>
    </location>
    <ligand>
        <name>Zn(2+)</name>
        <dbReference type="ChEBI" id="CHEBI:29105"/>
        <label>1</label>
    </ligand>
</feature>
<dbReference type="GO" id="GO:0008270">
    <property type="term" value="F:zinc ion binding"/>
    <property type="evidence" value="ECO:0007669"/>
    <property type="project" value="UniProtKB-KW"/>
</dbReference>
<evidence type="ECO:0000256" key="8">
    <source>
        <dbReference type="PIRSR" id="PIRSR628651-50"/>
    </source>
</evidence>
<comment type="subcellular location">
    <subcellularLocation>
        <location evidence="1">Nucleus</location>
    </subcellularLocation>
</comment>
<feature type="binding site" evidence="9">
    <location>
        <position position="320"/>
    </location>
    <ligand>
        <name>Zn(2+)</name>
        <dbReference type="ChEBI" id="CHEBI:29105"/>
        <label>2</label>
    </ligand>
</feature>
<feature type="compositionally biased region" description="Basic residues" evidence="12">
    <location>
        <begin position="265"/>
        <end position="274"/>
    </location>
</feature>
<feature type="binding site" evidence="9">
    <location>
        <position position="326"/>
    </location>
    <ligand>
        <name>Zn(2+)</name>
        <dbReference type="ChEBI" id="CHEBI:29105"/>
        <label>1</label>
    </ligand>
</feature>
<keyword evidence="7" id="KW-0539">Nucleus</keyword>
<proteinExistence type="inferred from homology"/>
<dbReference type="CDD" id="cd15505">
    <property type="entry name" value="PHD_ING"/>
    <property type="match status" value="1"/>
</dbReference>